<evidence type="ECO:0000313" key="2">
    <source>
        <dbReference type="Proteomes" id="UP000014480"/>
    </source>
</evidence>
<dbReference type="EMBL" id="AMCV02000001">
    <property type="protein sequence ID" value="TDZ26817.1"/>
    <property type="molecule type" value="Genomic_DNA"/>
</dbReference>
<proteinExistence type="predicted"/>
<organism evidence="1 2">
    <name type="scientific">Colletotrichum orbiculare (strain 104-T / ATCC 96160 / CBS 514.97 / LARS 414 / MAFF 240422)</name>
    <name type="common">Cucumber anthracnose fungus</name>
    <name type="synonym">Colletotrichum lagenarium</name>
    <dbReference type="NCBI Taxonomy" id="1213857"/>
    <lineage>
        <taxon>Eukaryota</taxon>
        <taxon>Fungi</taxon>
        <taxon>Dikarya</taxon>
        <taxon>Ascomycota</taxon>
        <taxon>Pezizomycotina</taxon>
        <taxon>Sordariomycetes</taxon>
        <taxon>Hypocreomycetidae</taxon>
        <taxon>Glomerellales</taxon>
        <taxon>Glomerellaceae</taxon>
        <taxon>Colletotrichum</taxon>
        <taxon>Colletotrichum orbiculare species complex</taxon>
    </lineage>
</organism>
<comment type="caution">
    <text evidence="1">The sequence shown here is derived from an EMBL/GenBank/DDBJ whole genome shotgun (WGS) entry which is preliminary data.</text>
</comment>
<keyword evidence="2" id="KW-1185">Reference proteome</keyword>
<protein>
    <submittedName>
        <fullName evidence="1">Uncharacterized protein</fullName>
    </submittedName>
</protein>
<name>A0A484GAQ7_COLOR</name>
<reference evidence="2" key="2">
    <citation type="journal article" date="2019" name="Mol. Plant Microbe Interact.">
        <title>Genome sequence resources for four phytopathogenic fungi from the Colletotrichum orbiculare species complex.</title>
        <authorList>
            <person name="Gan P."/>
            <person name="Tsushima A."/>
            <person name="Narusaka M."/>
            <person name="Narusaka Y."/>
            <person name="Takano Y."/>
            <person name="Kubo Y."/>
            <person name="Shirasu K."/>
        </authorList>
    </citation>
    <scope>GENOME REANNOTATION</scope>
    <source>
        <strain evidence="2">104-T / ATCC 96160 / CBS 514.97 / LARS 414 / MAFF 240422</strain>
    </source>
</reference>
<gene>
    <name evidence="1" type="ORF">Cob_v000073</name>
</gene>
<evidence type="ECO:0000313" key="1">
    <source>
        <dbReference type="EMBL" id="TDZ26817.1"/>
    </source>
</evidence>
<dbReference type="AlphaFoldDB" id="A0A484GAQ7"/>
<dbReference type="Proteomes" id="UP000014480">
    <property type="component" value="Unassembled WGS sequence"/>
</dbReference>
<sequence>MLMPSHIKHSQLISPRKVTMQPLAFILTAVFASTRPWDSTRTTTALANCNAWTHIVGISGVLATLFRAKPSLS</sequence>
<accession>A0A484GAQ7</accession>
<reference evidence="2" key="1">
    <citation type="journal article" date="2013" name="New Phytol.">
        <title>Comparative genomic and transcriptomic analyses reveal the hemibiotrophic stage shift of Colletotrichum fungi.</title>
        <authorList>
            <person name="Gan P."/>
            <person name="Ikeda K."/>
            <person name="Irieda H."/>
            <person name="Narusaka M."/>
            <person name="O'Connell R.J."/>
            <person name="Narusaka Y."/>
            <person name="Takano Y."/>
            <person name="Kubo Y."/>
            <person name="Shirasu K."/>
        </authorList>
    </citation>
    <scope>NUCLEOTIDE SEQUENCE [LARGE SCALE GENOMIC DNA]</scope>
    <source>
        <strain evidence="2">104-T / ATCC 96160 / CBS 514.97 / LARS 414 / MAFF 240422</strain>
    </source>
</reference>